<dbReference type="AlphaFoldDB" id="A0A2U3APM7"/>
<evidence type="ECO:0000313" key="1">
    <source>
        <dbReference type="EMBL" id="PWI26493.1"/>
    </source>
</evidence>
<name>A0A2U3APM7_9BACL</name>
<dbReference type="Proteomes" id="UP000245938">
    <property type="component" value="Unassembled WGS sequence"/>
</dbReference>
<reference evidence="1 2" key="1">
    <citation type="submission" date="2018-05" db="EMBL/GenBank/DDBJ databases">
        <title>Kurthia sibirica genome sequence.</title>
        <authorList>
            <person name="Maclea K.S."/>
            <person name="Goen A.E."/>
        </authorList>
    </citation>
    <scope>NUCLEOTIDE SEQUENCE [LARGE SCALE GENOMIC DNA]</scope>
    <source>
        <strain evidence="1 2">ATCC 49154</strain>
    </source>
</reference>
<organism evidence="1 2">
    <name type="scientific">Kurthia sibirica</name>
    <dbReference type="NCBI Taxonomy" id="202750"/>
    <lineage>
        <taxon>Bacteria</taxon>
        <taxon>Bacillati</taxon>
        <taxon>Bacillota</taxon>
        <taxon>Bacilli</taxon>
        <taxon>Bacillales</taxon>
        <taxon>Caryophanaceae</taxon>
        <taxon>Kurthia</taxon>
    </lineage>
</organism>
<sequence length="210" mass="24447">MITISNEYKESNKSILDVPKHYFEYFHVNLVEIPLLEQLLSERKETTSYYPSLYRDLWFMLDQSFNTIEFSEEIDFSNEVLAVVLKKLHDHPTFHIIHDLSHDVHGNPFISAFFLSEMVSLMIDAEIKQSIDGPFTDEKISLRHFVQQQLDVSNCLEGAAQAILHTNRELPLFVDIIQHNLLPLPEKTTLSLNILNETFIKDDIKPFISI</sequence>
<protein>
    <submittedName>
        <fullName evidence="1">Uncharacterized protein</fullName>
    </submittedName>
</protein>
<proteinExistence type="predicted"/>
<gene>
    <name evidence="1" type="ORF">DEX24_03950</name>
</gene>
<dbReference type="RefSeq" id="WP_109305097.1">
    <property type="nucleotide sequence ID" value="NZ_BJUF01000003.1"/>
</dbReference>
<accession>A0A2U3APM7</accession>
<keyword evidence="2" id="KW-1185">Reference proteome</keyword>
<evidence type="ECO:0000313" key="2">
    <source>
        <dbReference type="Proteomes" id="UP000245938"/>
    </source>
</evidence>
<dbReference type="EMBL" id="QFVR01000003">
    <property type="protein sequence ID" value="PWI26493.1"/>
    <property type="molecule type" value="Genomic_DNA"/>
</dbReference>
<dbReference type="OrthoDB" id="2456102at2"/>
<comment type="caution">
    <text evidence="1">The sequence shown here is derived from an EMBL/GenBank/DDBJ whole genome shotgun (WGS) entry which is preliminary data.</text>
</comment>